<dbReference type="AlphaFoldDB" id="M9LYD3"/>
<dbReference type="InterPro" id="IPR013785">
    <property type="entry name" value="Aldolase_TIM"/>
</dbReference>
<organism evidence="13 14">
    <name type="scientific">Pseudozyma antarctica (strain T-34)</name>
    <name type="common">Yeast</name>
    <name type="synonym">Candida antarctica</name>
    <dbReference type="NCBI Taxonomy" id="1151754"/>
    <lineage>
        <taxon>Eukaryota</taxon>
        <taxon>Fungi</taxon>
        <taxon>Dikarya</taxon>
        <taxon>Basidiomycota</taxon>
        <taxon>Ustilaginomycotina</taxon>
        <taxon>Ustilaginomycetes</taxon>
        <taxon>Ustilaginales</taxon>
        <taxon>Ustilaginaceae</taxon>
        <taxon>Moesziomyces</taxon>
    </lineage>
</organism>
<reference evidence="14" key="1">
    <citation type="journal article" date="2013" name="Genome Announc.">
        <title>Genome sequence of the basidiomycetous yeast Pseudozyma antarctica T-34, a producer of the glycolipid biosurfactants mannosylerythritol lipids.</title>
        <authorList>
            <person name="Morita T."/>
            <person name="Koike H."/>
            <person name="Koyama Y."/>
            <person name="Hagiwara H."/>
            <person name="Ito E."/>
            <person name="Fukuoka T."/>
            <person name="Imura T."/>
            <person name="Machida M."/>
            <person name="Kitamoto D."/>
        </authorList>
    </citation>
    <scope>NUCLEOTIDE SEQUENCE [LARGE SCALE GENOMIC DNA]</scope>
    <source>
        <strain evidence="14">T-34</strain>
    </source>
</reference>
<keyword evidence="5" id="KW-0210">Decarboxylase</keyword>
<dbReference type="UniPathway" id="UPA00070">
    <property type="reaction ID" value="UER00120"/>
</dbReference>
<evidence type="ECO:0000256" key="1">
    <source>
        <dbReference type="ARBA" id="ARBA00004861"/>
    </source>
</evidence>
<dbReference type="EC" id="4.1.1.23" evidence="3"/>
<dbReference type="EMBL" id="DF196784">
    <property type="protein sequence ID" value="GAC75759.1"/>
    <property type="molecule type" value="Genomic_DNA"/>
</dbReference>
<dbReference type="OrthoDB" id="10263753at2759"/>
<dbReference type="Pfam" id="PF00215">
    <property type="entry name" value="OMPdecase"/>
    <property type="match status" value="1"/>
</dbReference>
<dbReference type="NCBIfam" id="TIGR01740">
    <property type="entry name" value="pyrF"/>
    <property type="match status" value="1"/>
</dbReference>
<dbReference type="STRING" id="1151754.M9LYD3"/>
<evidence type="ECO:0000259" key="12">
    <source>
        <dbReference type="SMART" id="SM00934"/>
    </source>
</evidence>
<evidence type="ECO:0000256" key="3">
    <source>
        <dbReference type="ARBA" id="ARBA00012321"/>
    </source>
</evidence>
<dbReference type="CDD" id="cd04725">
    <property type="entry name" value="OMP_decarboxylase_like"/>
    <property type="match status" value="1"/>
</dbReference>
<feature type="active site" description="For OMPdecase activity" evidence="10">
    <location>
        <position position="98"/>
    </location>
</feature>
<evidence type="ECO:0000256" key="4">
    <source>
        <dbReference type="ARBA" id="ARBA00021923"/>
    </source>
</evidence>
<dbReference type="GO" id="GO:0044205">
    <property type="term" value="P:'de novo' UMP biosynthetic process"/>
    <property type="evidence" value="ECO:0007669"/>
    <property type="project" value="UniProtKB-UniPathway"/>
</dbReference>
<evidence type="ECO:0000256" key="6">
    <source>
        <dbReference type="ARBA" id="ARBA00022975"/>
    </source>
</evidence>
<dbReference type="GO" id="GO:0005829">
    <property type="term" value="C:cytosol"/>
    <property type="evidence" value="ECO:0007669"/>
    <property type="project" value="TreeGrafter"/>
</dbReference>
<dbReference type="Proteomes" id="UP000011976">
    <property type="component" value="Unassembled WGS sequence"/>
</dbReference>
<dbReference type="SMART" id="SM00934">
    <property type="entry name" value="OMPdecase"/>
    <property type="match status" value="1"/>
</dbReference>
<feature type="active site" description="For OMPdecase activity" evidence="10">
    <location>
        <position position="95"/>
    </location>
</feature>
<evidence type="ECO:0000256" key="9">
    <source>
        <dbReference type="ARBA" id="ARBA00033428"/>
    </source>
</evidence>
<feature type="binding site" evidence="11">
    <location>
        <position position="62"/>
    </location>
    <ligand>
        <name>substrate</name>
    </ligand>
</feature>
<evidence type="ECO:0000256" key="7">
    <source>
        <dbReference type="ARBA" id="ARBA00023239"/>
    </source>
</evidence>
<dbReference type="PANTHER" id="PTHR32119:SF2">
    <property type="entry name" value="OROTIDINE 5'-PHOSPHATE DECARBOXYLASE"/>
    <property type="match status" value="1"/>
</dbReference>
<keyword evidence="7" id="KW-0456">Lyase</keyword>
<evidence type="ECO:0000256" key="11">
    <source>
        <dbReference type="PIRSR" id="PIRSR614732-2"/>
    </source>
</evidence>
<dbReference type="FunFam" id="3.20.20.70:FF:000114">
    <property type="entry name" value="Decarboxylase,orotidine phosphate"/>
    <property type="match status" value="1"/>
</dbReference>
<protein>
    <recommendedName>
        <fullName evidence="4">Orotidine 5'-phosphate decarboxylase</fullName>
        <ecNumber evidence="3">4.1.1.23</ecNumber>
    </recommendedName>
    <alternativeName>
        <fullName evidence="9">OMP decarboxylase</fullName>
    </alternativeName>
    <alternativeName>
        <fullName evidence="8">Uridine 5'-monophosphate synthase</fullName>
    </alternativeName>
</protein>
<evidence type="ECO:0000256" key="8">
    <source>
        <dbReference type="ARBA" id="ARBA00031744"/>
    </source>
</evidence>
<dbReference type="PANTHER" id="PTHR32119">
    <property type="entry name" value="OROTIDINE 5'-PHOSPHATE DECARBOXYLASE"/>
    <property type="match status" value="1"/>
</dbReference>
<feature type="binding site" evidence="11">
    <location>
        <position position="249"/>
    </location>
    <ligand>
        <name>substrate</name>
    </ligand>
</feature>
<evidence type="ECO:0000256" key="5">
    <source>
        <dbReference type="ARBA" id="ARBA00022793"/>
    </source>
</evidence>
<feature type="binding site" evidence="11">
    <location>
        <position position="248"/>
    </location>
    <ligand>
        <name>substrate</name>
    </ligand>
</feature>
<evidence type="ECO:0000313" key="14">
    <source>
        <dbReference type="Proteomes" id="UP000011976"/>
    </source>
</evidence>
<keyword evidence="6" id="KW-0665">Pyrimidine biosynthesis</keyword>
<evidence type="ECO:0000313" key="13">
    <source>
        <dbReference type="EMBL" id="GAC75759.1"/>
    </source>
</evidence>
<feature type="domain" description="Orotidine 5'-phosphate decarboxylase" evidence="12">
    <location>
        <begin position="34"/>
        <end position="271"/>
    </location>
</feature>
<feature type="binding site" evidence="11">
    <location>
        <position position="40"/>
    </location>
    <ligand>
        <name>substrate</name>
    </ligand>
</feature>
<dbReference type="InterPro" id="IPR001754">
    <property type="entry name" value="OMPdeCOase_dom"/>
</dbReference>
<name>M9LYD3_PSEA3</name>
<dbReference type="Gene3D" id="3.20.20.70">
    <property type="entry name" value="Aldolase class I"/>
    <property type="match status" value="1"/>
</dbReference>
<feature type="binding site" evidence="11">
    <location>
        <position position="163"/>
    </location>
    <ligand>
        <name>substrate</name>
    </ligand>
</feature>
<dbReference type="GO" id="GO:0004590">
    <property type="term" value="F:orotidine-5'-phosphate decarboxylase activity"/>
    <property type="evidence" value="ECO:0007669"/>
    <property type="project" value="UniProtKB-EC"/>
</dbReference>
<accession>M9LYD3</accession>
<gene>
    <name evidence="13" type="ORF">PANT_18c00050</name>
</gene>
<sequence>MSSITLQTYASRAAKQPNAAAKALLECIERKQSNLCVSVDVTNKRDLLDVCDAVGPDVCLVKTHIDIVEDFDLDLVQQLTALSQKHDFLIFEDRKFADIEQFPVALTSTGNTASLQYSSGVHKIASWSHITNAHLVPGPGVISGLAKVGQPLGRGLLLLAEMSSAGALTKGSYTQACVDEAKKDTTGFVCGFIAMSRVDEREGPNTERDLLILTPGVGLDVKGDAMGQQYRTPDQVIRESGCDVIIVGRGIYGALMTEEGKADKKSAFDKVRQQGSRYKKAGWEAYLARLGQK</sequence>
<evidence type="ECO:0000256" key="2">
    <source>
        <dbReference type="ARBA" id="ARBA00011018"/>
    </source>
</evidence>
<comment type="pathway">
    <text evidence="1">Pyrimidine metabolism; UMP biosynthesis via de novo pathway; UMP from orotate: step 2/2.</text>
</comment>
<evidence type="ECO:0000256" key="10">
    <source>
        <dbReference type="PIRSR" id="PIRSR614732-1"/>
    </source>
</evidence>
<comment type="similarity">
    <text evidence="2">Belongs to the OMP decarboxylase family.</text>
</comment>
<dbReference type="InterPro" id="IPR011060">
    <property type="entry name" value="RibuloseP-bd_barrel"/>
</dbReference>
<proteinExistence type="inferred from homology"/>
<dbReference type="SUPFAM" id="SSF51366">
    <property type="entry name" value="Ribulose-phoshate binding barrel"/>
    <property type="match status" value="1"/>
</dbReference>
<feature type="binding site" evidence="11">
    <location>
        <position position="228"/>
    </location>
    <ligand>
        <name>substrate</name>
    </ligand>
</feature>
<dbReference type="GO" id="GO:0006207">
    <property type="term" value="P:'de novo' pyrimidine nucleobase biosynthetic process"/>
    <property type="evidence" value="ECO:0007669"/>
    <property type="project" value="InterPro"/>
</dbReference>
<feature type="active site" description="For OMPdecase activity" evidence="10">
    <location>
        <position position="93"/>
    </location>
</feature>
<dbReference type="InterPro" id="IPR014732">
    <property type="entry name" value="OMPdecase"/>
</dbReference>